<dbReference type="Proteomes" id="UP000265200">
    <property type="component" value="Chromosome 19"/>
</dbReference>
<dbReference type="Ensembl" id="ENSORLT00015005586.1">
    <property type="protein sequence ID" value="ENSORLP00015005640.1"/>
    <property type="gene ID" value="ENSORLG00015006423.1"/>
</dbReference>
<sequence length="115" mass="13221">MNRYLHLTVCVEEVQRITFSISFAASKLLFCLVKGKDPEVFLEQLLEYRQESQQHDTYHNMSKVSHPLVTNTTATTRWGSTEPSRLAAARLDQTICSNYDSPIWANTEKSRKTPN</sequence>
<reference evidence="1 2" key="2">
    <citation type="submission" date="2017-04" db="EMBL/GenBank/DDBJ databases">
        <title>CpG methylation of centromeres and impact of large insertions on vertebrate speciation.</title>
        <authorList>
            <person name="Ichikawa K."/>
            <person name="Yoshimura J."/>
            <person name="Morishita S."/>
        </authorList>
    </citation>
    <scope>NUCLEOTIDE SEQUENCE</scope>
    <source>
        <strain evidence="1 2">HSOK</strain>
    </source>
</reference>
<reference key="1">
    <citation type="journal article" date="2007" name="Nature">
        <title>The medaka draft genome and insights into vertebrate genome evolution.</title>
        <authorList>
            <person name="Kasahara M."/>
            <person name="Naruse K."/>
            <person name="Sasaki S."/>
            <person name="Nakatani Y."/>
            <person name="Qu W."/>
            <person name="Ahsan B."/>
            <person name="Yamada T."/>
            <person name="Nagayasu Y."/>
            <person name="Doi K."/>
            <person name="Kasai Y."/>
            <person name="Jindo T."/>
            <person name="Kobayashi D."/>
            <person name="Shimada A."/>
            <person name="Toyoda A."/>
            <person name="Kuroki Y."/>
            <person name="Fujiyama A."/>
            <person name="Sasaki T."/>
            <person name="Shimizu A."/>
            <person name="Asakawa S."/>
            <person name="Shimizu N."/>
            <person name="Hashimoto S."/>
            <person name="Yang J."/>
            <person name="Lee Y."/>
            <person name="Matsushima K."/>
            <person name="Sugano S."/>
            <person name="Sakaizumi M."/>
            <person name="Narita T."/>
            <person name="Ohishi K."/>
            <person name="Haga S."/>
            <person name="Ohta F."/>
            <person name="Nomoto H."/>
            <person name="Nogata K."/>
            <person name="Morishita T."/>
            <person name="Endo T."/>
            <person name="Shin-I T."/>
            <person name="Takeda H."/>
            <person name="Morishita S."/>
            <person name="Kohara Y."/>
        </authorList>
    </citation>
    <scope>NUCLEOTIDE SEQUENCE [LARGE SCALE GENOMIC DNA]</scope>
    <source>
        <strain>Hd-rR</strain>
    </source>
</reference>
<evidence type="ECO:0000313" key="2">
    <source>
        <dbReference type="Proteomes" id="UP000265200"/>
    </source>
</evidence>
<evidence type="ECO:0000313" key="1">
    <source>
        <dbReference type="Ensembl" id="ENSORLP00015005640.1"/>
    </source>
</evidence>
<name>A0A3P9HD06_ORYLA</name>
<reference evidence="1" key="4">
    <citation type="submission" date="2025-09" db="UniProtKB">
        <authorList>
            <consortium name="Ensembl"/>
        </authorList>
    </citation>
    <scope>IDENTIFICATION</scope>
    <source>
        <strain evidence="1">HSOK</strain>
    </source>
</reference>
<dbReference type="AlphaFoldDB" id="A0A3P9HD06"/>
<organism evidence="1 2">
    <name type="scientific">Oryzias latipes</name>
    <name type="common">Japanese rice fish</name>
    <name type="synonym">Japanese killifish</name>
    <dbReference type="NCBI Taxonomy" id="8090"/>
    <lineage>
        <taxon>Eukaryota</taxon>
        <taxon>Metazoa</taxon>
        <taxon>Chordata</taxon>
        <taxon>Craniata</taxon>
        <taxon>Vertebrata</taxon>
        <taxon>Euteleostomi</taxon>
        <taxon>Actinopterygii</taxon>
        <taxon>Neopterygii</taxon>
        <taxon>Teleostei</taxon>
        <taxon>Neoteleostei</taxon>
        <taxon>Acanthomorphata</taxon>
        <taxon>Ovalentaria</taxon>
        <taxon>Atherinomorphae</taxon>
        <taxon>Beloniformes</taxon>
        <taxon>Adrianichthyidae</taxon>
        <taxon>Oryziinae</taxon>
        <taxon>Oryzias</taxon>
    </lineage>
</organism>
<protein>
    <submittedName>
        <fullName evidence="1">Uncharacterized protein</fullName>
    </submittedName>
</protein>
<proteinExistence type="predicted"/>
<accession>A0A3P9HD06</accession>
<reference evidence="1" key="3">
    <citation type="submission" date="2025-08" db="UniProtKB">
        <authorList>
            <consortium name="Ensembl"/>
        </authorList>
    </citation>
    <scope>IDENTIFICATION</scope>
    <source>
        <strain evidence="1">HSOK</strain>
    </source>
</reference>